<feature type="region of interest" description="Disordered" evidence="1">
    <location>
        <begin position="92"/>
        <end position="133"/>
    </location>
</feature>
<gene>
    <name evidence="2" type="ORF">BE04_39455</name>
</gene>
<feature type="region of interest" description="Disordered" evidence="1">
    <location>
        <begin position="1"/>
        <end position="24"/>
    </location>
</feature>
<dbReference type="AlphaFoldDB" id="A0A150PQJ9"/>
<evidence type="ECO:0000256" key="1">
    <source>
        <dbReference type="SAM" id="MobiDB-lite"/>
    </source>
</evidence>
<dbReference type="Proteomes" id="UP000075604">
    <property type="component" value="Unassembled WGS sequence"/>
</dbReference>
<protein>
    <submittedName>
        <fullName evidence="2">Uncharacterized protein</fullName>
    </submittedName>
</protein>
<accession>A0A150PQJ9</accession>
<feature type="compositionally biased region" description="Basic residues" evidence="1">
    <location>
        <begin position="100"/>
        <end position="109"/>
    </location>
</feature>
<name>A0A150PQJ9_SORCE</name>
<organism evidence="2 3">
    <name type="scientific">Sorangium cellulosum</name>
    <name type="common">Polyangium cellulosum</name>
    <dbReference type="NCBI Taxonomy" id="56"/>
    <lineage>
        <taxon>Bacteria</taxon>
        <taxon>Pseudomonadati</taxon>
        <taxon>Myxococcota</taxon>
        <taxon>Polyangia</taxon>
        <taxon>Polyangiales</taxon>
        <taxon>Polyangiaceae</taxon>
        <taxon>Sorangium</taxon>
    </lineage>
</organism>
<evidence type="ECO:0000313" key="2">
    <source>
        <dbReference type="EMBL" id="KYF57776.1"/>
    </source>
</evidence>
<comment type="caution">
    <text evidence="2">The sequence shown here is derived from an EMBL/GenBank/DDBJ whole genome shotgun (WGS) entry which is preliminary data.</text>
</comment>
<proteinExistence type="predicted"/>
<feature type="compositionally biased region" description="Acidic residues" evidence="1">
    <location>
        <begin position="11"/>
        <end position="24"/>
    </location>
</feature>
<feature type="compositionally biased region" description="Basic and acidic residues" evidence="1">
    <location>
        <begin position="54"/>
        <end position="67"/>
    </location>
</feature>
<dbReference type="EMBL" id="JELX01001754">
    <property type="protein sequence ID" value="KYF57776.1"/>
    <property type="molecule type" value="Genomic_DNA"/>
</dbReference>
<sequence length="163" mass="18404">MATSSNQYDQPDMEYEGAEFEGGDLGDAEDIAERMQSDALPVGWLDAHRIRAPGERPSRAISADEWRTRRRRAAQQRTIEARRMARRIVIAPRPRQCRVQTRHRSRRSMRGATTTRGPDPAPRPRTGMPDGDIEANIEGIRAGKLGLLMRIPSSERWLATEGT</sequence>
<evidence type="ECO:0000313" key="3">
    <source>
        <dbReference type="Proteomes" id="UP000075604"/>
    </source>
</evidence>
<reference evidence="2 3" key="1">
    <citation type="submission" date="2014-02" db="EMBL/GenBank/DDBJ databases">
        <title>The small core and large imbalanced accessory genome model reveals a collaborative survival strategy of Sorangium cellulosum strains in nature.</title>
        <authorList>
            <person name="Han K."/>
            <person name="Peng R."/>
            <person name="Blom J."/>
            <person name="Li Y.-Z."/>
        </authorList>
    </citation>
    <scope>NUCLEOTIDE SEQUENCE [LARGE SCALE GENOMIC DNA]</scope>
    <source>
        <strain evidence="2 3">So0157-18</strain>
    </source>
</reference>
<feature type="region of interest" description="Disordered" evidence="1">
    <location>
        <begin position="54"/>
        <end position="78"/>
    </location>
</feature>